<feature type="region of interest" description="Disordered" evidence="1">
    <location>
        <begin position="1"/>
        <end position="71"/>
    </location>
</feature>
<keyword evidence="3" id="KW-1185">Reference proteome</keyword>
<gene>
    <name evidence="2" type="primary">WBGene00279782</name>
</gene>
<organism evidence="2 3">
    <name type="scientific">Pristionchus pacificus</name>
    <name type="common">Parasitic nematode worm</name>
    <dbReference type="NCBI Taxonomy" id="54126"/>
    <lineage>
        <taxon>Eukaryota</taxon>
        <taxon>Metazoa</taxon>
        <taxon>Ecdysozoa</taxon>
        <taxon>Nematoda</taxon>
        <taxon>Chromadorea</taxon>
        <taxon>Rhabditida</taxon>
        <taxon>Rhabditina</taxon>
        <taxon>Diplogasteromorpha</taxon>
        <taxon>Diplogasteroidea</taxon>
        <taxon>Neodiplogasteridae</taxon>
        <taxon>Pristionchus</taxon>
    </lineage>
</organism>
<reference evidence="3" key="1">
    <citation type="journal article" date="2008" name="Nat. Genet.">
        <title>The Pristionchus pacificus genome provides a unique perspective on nematode lifestyle and parasitism.</title>
        <authorList>
            <person name="Dieterich C."/>
            <person name="Clifton S.W."/>
            <person name="Schuster L.N."/>
            <person name="Chinwalla A."/>
            <person name="Delehaunty K."/>
            <person name="Dinkelacker I."/>
            <person name="Fulton L."/>
            <person name="Fulton R."/>
            <person name="Godfrey J."/>
            <person name="Minx P."/>
            <person name="Mitreva M."/>
            <person name="Roeseler W."/>
            <person name="Tian H."/>
            <person name="Witte H."/>
            <person name="Yang S.P."/>
            <person name="Wilson R.K."/>
            <person name="Sommer R.J."/>
        </authorList>
    </citation>
    <scope>NUCLEOTIDE SEQUENCE [LARGE SCALE GENOMIC DNA]</scope>
    <source>
        <strain evidence="3">PS312</strain>
    </source>
</reference>
<dbReference type="EnsemblMetazoa" id="PPA41413.1">
    <property type="protein sequence ID" value="PPA41413.1"/>
    <property type="gene ID" value="WBGene00279782"/>
</dbReference>
<sequence length="71" mass="8066">MGPSQGGMKRRKKKEEGGREEELRRRNEGGMERLIAGEEAQARSTDEGKSNSQQKTEEKQPKYCIRPTSIT</sequence>
<dbReference type="AlphaFoldDB" id="A0A2A6CJG8"/>
<evidence type="ECO:0000256" key="1">
    <source>
        <dbReference type="SAM" id="MobiDB-lite"/>
    </source>
</evidence>
<reference evidence="2" key="2">
    <citation type="submission" date="2022-06" db="UniProtKB">
        <authorList>
            <consortium name="EnsemblMetazoa"/>
        </authorList>
    </citation>
    <scope>IDENTIFICATION</scope>
    <source>
        <strain evidence="2">PS312</strain>
    </source>
</reference>
<protein>
    <submittedName>
        <fullName evidence="2">Uncharacterized protein</fullName>
    </submittedName>
</protein>
<name>A0A2A6CJG8_PRIPA</name>
<proteinExistence type="predicted"/>
<accession>A0A2A6CJG8</accession>
<accession>A0A8R1UV65</accession>
<evidence type="ECO:0000313" key="3">
    <source>
        <dbReference type="Proteomes" id="UP000005239"/>
    </source>
</evidence>
<dbReference type="Proteomes" id="UP000005239">
    <property type="component" value="Unassembled WGS sequence"/>
</dbReference>
<evidence type="ECO:0000313" key="2">
    <source>
        <dbReference type="EnsemblMetazoa" id="PPA41413.1"/>
    </source>
</evidence>
<feature type="compositionally biased region" description="Basic and acidic residues" evidence="1">
    <location>
        <begin position="40"/>
        <end position="61"/>
    </location>
</feature>
<feature type="compositionally biased region" description="Basic and acidic residues" evidence="1">
    <location>
        <begin position="14"/>
        <end position="31"/>
    </location>
</feature>